<dbReference type="EMBL" id="WTVM01000158">
    <property type="protein sequence ID" value="NMG04804.1"/>
    <property type="molecule type" value="Genomic_DNA"/>
</dbReference>
<dbReference type="PANTHER" id="PTHR43877">
    <property type="entry name" value="AMINOALKYLPHOSPHONATE N-ACETYLTRANSFERASE-RELATED-RELATED"/>
    <property type="match status" value="1"/>
</dbReference>
<dbReference type="PANTHER" id="PTHR43877:SF5">
    <property type="entry name" value="BLL8307 PROTEIN"/>
    <property type="match status" value="1"/>
</dbReference>
<evidence type="ECO:0000256" key="2">
    <source>
        <dbReference type="ARBA" id="ARBA00023315"/>
    </source>
</evidence>
<proteinExistence type="predicted"/>
<dbReference type="PROSITE" id="PS51186">
    <property type="entry name" value="GNAT"/>
    <property type="match status" value="1"/>
</dbReference>
<evidence type="ECO:0000256" key="1">
    <source>
        <dbReference type="ARBA" id="ARBA00022679"/>
    </source>
</evidence>
<dbReference type="Pfam" id="PF00583">
    <property type="entry name" value="Acetyltransf_1"/>
    <property type="match status" value="1"/>
</dbReference>
<evidence type="ECO:0000313" key="5">
    <source>
        <dbReference type="Proteomes" id="UP000599523"/>
    </source>
</evidence>
<dbReference type="CDD" id="cd04301">
    <property type="entry name" value="NAT_SF"/>
    <property type="match status" value="1"/>
</dbReference>
<sequence>MHIQVDDLSGPEVIELLAEHLRNMYEWSPPESVHALDLAGLKVPEVTFWTIWENGVLMGCGALKEIDPLHGEVKSMRTPSARRGKGAGRLMLEHILKVARQRGYRLLSLETGSQPGFEPARKLYERFGFEYCGPFGGYTADPNSAFMQLHLPVEGDLER</sequence>
<comment type="caution">
    <text evidence="4">The sequence shown here is derived from an EMBL/GenBank/DDBJ whole genome shotgun (WGS) entry which is preliminary data.</text>
</comment>
<keyword evidence="2" id="KW-0012">Acyltransferase</keyword>
<reference evidence="4" key="1">
    <citation type="submission" date="2019-12" db="EMBL/GenBank/DDBJ databases">
        <title>Comparative genomics gives insights into the taxonomy of the Azoarcus-Aromatoleum group and reveals separate origins of nif in the plant-associated Azoarcus and non-plant-associated Aromatoleum sub-groups.</title>
        <authorList>
            <person name="Lafos M."/>
            <person name="Maluk M."/>
            <person name="Batista M."/>
            <person name="Junghare M."/>
            <person name="Carmona M."/>
            <person name="Faoro H."/>
            <person name="Cruz L.M."/>
            <person name="Battistoni F."/>
            <person name="De Souza E."/>
            <person name="Pedrosa F."/>
            <person name="Chen W.-M."/>
            <person name="Poole P.S."/>
            <person name="Dixon R.A."/>
            <person name="James E.K."/>
        </authorList>
    </citation>
    <scope>NUCLEOTIDE SEQUENCE</scope>
    <source>
        <strain evidence="4">NSC3</strain>
    </source>
</reference>
<evidence type="ECO:0000313" key="4">
    <source>
        <dbReference type="EMBL" id="NMG04804.1"/>
    </source>
</evidence>
<evidence type="ECO:0000259" key="3">
    <source>
        <dbReference type="PROSITE" id="PS51186"/>
    </source>
</evidence>
<feature type="domain" description="N-acetyltransferase" evidence="3">
    <location>
        <begin position="3"/>
        <end position="152"/>
    </location>
</feature>
<dbReference type="GO" id="GO:0016747">
    <property type="term" value="F:acyltransferase activity, transferring groups other than amino-acyl groups"/>
    <property type="evidence" value="ECO:0007669"/>
    <property type="project" value="InterPro"/>
</dbReference>
<keyword evidence="5" id="KW-1185">Reference proteome</keyword>
<dbReference type="Gene3D" id="3.40.630.30">
    <property type="match status" value="1"/>
</dbReference>
<gene>
    <name evidence="4" type="ORF">GPA21_17780</name>
</gene>
<accession>A0A972F9J7</accession>
<name>A0A972F9J7_9RHOO</name>
<dbReference type="InterPro" id="IPR000182">
    <property type="entry name" value="GNAT_dom"/>
</dbReference>
<protein>
    <submittedName>
        <fullName evidence="4">GNAT family N-acetyltransferase</fullName>
    </submittedName>
</protein>
<dbReference type="Proteomes" id="UP000599523">
    <property type="component" value="Unassembled WGS sequence"/>
</dbReference>
<dbReference type="AlphaFoldDB" id="A0A972F9J7"/>
<dbReference type="SUPFAM" id="SSF55729">
    <property type="entry name" value="Acyl-CoA N-acyltransferases (Nat)"/>
    <property type="match status" value="1"/>
</dbReference>
<keyword evidence="1" id="KW-0808">Transferase</keyword>
<organism evidence="4 5">
    <name type="scientific">Azoarcus taiwanensis</name>
    <dbReference type="NCBI Taxonomy" id="666964"/>
    <lineage>
        <taxon>Bacteria</taxon>
        <taxon>Pseudomonadati</taxon>
        <taxon>Pseudomonadota</taxon>
        <taxon>Betaproteobacteria</taxon>
        <taxon>Rhodocyclales</taxon>
        <taxon>Zoogloeaceae</taxon>
        <taxon>Azoarcus</taxon>
    </lineage>
</organism>
<dbReference type="InterPro" id="IPR016181">
    <property type="entry name" value="Acyl_CoA_acyltransferase"/>
</dbReference>
<dbReference type="InterPro" id="IPR050832">
    <property type="entry name" value="Bact_Acetyltransf"/>
</dbReference>